<dbReference type="AlphaFoldDB" id="A0A7C1K335"/>
<dbReference type="CDD" id="cd02238">
    <property type="entry name" value="cupin_KdgF"/>
    <property type="match status" value="1"/>
</dbReference>
<dbReference type="PANTHER" id="PTHR40112">
    <property type="entry name" value="H2HPP ISOMERASE"/>
    <property type="match status" value="1"/>
</dbReference>
<dbReference type="InterPro" id="IPR052535">
    <property type="entry name" value="Bacilysin_H2HPP_isomerase"/>
</dbReference>
<reference evidence="2" key="1">
    <citation type="journal article" date="2020" name="mSystems">
        <title>Genome- and Community-Level Interaction Insights into Carbon Utilization and Element Cycling Functions of Hydrothermarchaeota in Hydrothermal Sediment.</title>
        <authorList>
            <person name="Zhou Z."/>
            <person name="Liu Y."/>
            <person name="Xu W."/>
            <person name="Pan J."/>
            <person name="Luo Z.H."/>
            <person name="Li M."/>
        </authorList>
    </citation>
    <scope>NUCLEOTIDE SEQUENCE [LARGE SCALE GENOMIC DNA]</scope>
    <source>
        <strain evidence="2">SpSt-222</strain>
    </source>
</reference>
<dbReference type="Gene3D" id="2.60.120.10">
    <property type="entry name" value="Jelly Rolls"/>
    <property type="match status" value="1"/>
</dbReference>
<sequence length="114" mass="12845">MRGLPAVTIYRWEAIEPEYPQPGVIRQTVHGERQTLVRYRYAPGAVFPTHAHPEEQVTVVLRGRLALRLDGSEIVCEPGDVVVIRSDVPHGAYVVGDEEVETLNMFVPRREMAP</sequence>
<proteinExistence type="predicted"/>
<evidence type="ECO:0000313" key="2">
    <source>
        <dbReference type="EMBL" id="HEF64112.1"/>
    </source>
</evidence>
<dbReference type="PANTHER" id="PTHR40112:SF1">
    <property type="entry name" value="H2HPP ISOMERASE"/>
    <property type="match status" value="1"/>
</dbReference>
<dbReference type="Pfam" id="PF07883">
    <property type="entry name" value="Cupin_2"/>
    <property type="match status" value="1"/>
</dbReference>
<feature type="domain" description="Cupin type-2" evidence="1">
    <location>
        <begin position="38"/>
        <end position="105"/>
    </location>
</feature>
<gene>
    <name evidence="2" type="ORF">ENP47_00645</name>
</gene>
<dbReference type="InterPro" id="IPR013096">
    <property type="entry name" value="Cupin_2"/>
</dbReference>
<dbReference type="SUPFAM" id="SSF51182">
    <property type="entry name" value="RmlC-like cupins"/>
    <property type="match status" value="1"/>
</dbReference>
<comment type="caution">
    <text evidence="2">The sequence shown here is derived from an EMBL/GenBank/DDBJ whole genome shotgun (WGS) entry which is preliminary data.</text>
</comment>
<name>A0A7C1K335_THERO</name>
<dbReference type="InterPro" id="IPR014710">
    <property type="entry name" value="RmlC-like_jellyroll"/>
</dbReference>
<dbReference type="EMBL" id="DSJL01000001">
    <property type="protein sequence ID" value="HEF64112.1"/>
    <property type="molecule type" value="Genomic_DNA"/>
</dbReference>
<organism evidence="2">
    <name type="scientific">Thermomicrobium roseum</name>
    <dbReference type="NCBI Taxonomy" id="500"/>
    <lineage>
        <taxon>Bacteria</taxon>
        <taxon>Pseudomonadati</taxon>
        <taxon>Thermomicrobiota</taxon>
        <taxon>Thermomicrobia</taxon>
        <taxon>Thermomicrobiales</taxon>
        <taxon>Thermomicrobiaceae</taxon>
        <taxon>Thermomicrobium</taxon>
    </lineage>
</organism>
<evidence type="ECO:0000259" key="1">
    <source>
        <dbReference type="Pfam" id="PF07883"/>
    </source>
</evidence>
<protein>
    <submittedName>
        <fullName evidence="2">Cupin domain-containing protein</fullName>
    </submittedName>
</protein>
<accession>A0A7C1K335</accession>
<dbReference type="InterPro" id="IPR011051">
    <property type="entry name" value="RmlC_Cupin_sf"/>
</dbReference>